<evidence type="ECO:0000256" key="2">
    <source>
        <dbReference type="ARBA" id="ARBA00022527"/>
    </source>
</evidence>
<organism evidence="11 12">
    <name type="scientific">Rhodococcus cerastii</name>
    <dbReference type="NCBI Taxonomy" id="908616"/>
    <lineage>
        <taxon>Bacteria</taxon>
        <taxon>Bacillati</taxon>
        <taxon>Actinomycetota</taxon>
        <taxon>Actinomycetes</taxon>
        <taxon>Mycobacteriales</taxon>
        <taxon>Nocardiaceae</taxon>
        <taxon>Rhodococcus</taxon>
    </lineage>
</organism>
<dbReference type="EC" id="2.7.11.1" evidence="1"/>
<evidence type="ECO:0000256" key="3">
    <source>
        <dbReference type="ARBA" id="ARBA00022679"/>
    </source>
</evidence>
<keyword evidence="9" id="KW-1133">Transmembrane helix</keyword>
<evidence type="ECO:0000259" key="10">
    <source>
        <dbReference type="PROSITE" id="PS50011"/>
    </source>
</evidence>
<feature type="domain" description="Protein kinase" evidence="10">
    <location>
        <begin position="22"/>
        <end position="281"/>
    </location>
</feature>
<dbReference type="Gene3D" id="1.10.510.10">
    <property type="entry name" value="Transferase(Phosphotransferase) domain 1"/>
    <property type="match status" value="1"/>
</dbReference>
<dbReference type="PANTHER" id="PTHR43289">
    <property type="entry name" value="MITOGEN-ACTIVATED PROTEIN KINASE KINASE KINASE 20-RELATED"/>
    <property type="match status" value="1"/>
</dbReference>
<proteinExistence type="predicted"/>
<keyword evidence="9" id="KW-0812">Transmembrane</keyword>
<dbReference type="SUPFAM" id="SSF56112">
    <property type="entry name" value="Protein kinase-like (PK-like)"/>
    <property type="match status" value="1"/>
</dbReference>
<dbReference type="PROSITE" id="PS00108">
    <property type="entry name" value="PROTEIN_KINASE_ST"/>
    <property type="match status" value="1"/>
</dbReference>
<keyword evidence="5 11" id="KW-0418">Kinase</keyword>
<dbReference type="Proteomes" id="UP001186104">
    <property type="component" value="Unassembled WGS sequence"/>
</dbReference>
<dbReference type="RefSeq" id="WP_317533994.1">
    <property type="nucleotide sequence ID" value="NZ_JAWLKF010000015.1"/>
</dbReference>
<evidence type="ECO:0000256" key="9">
    <source>
        <dbReference type="SAM" id="Phobius"/>
    </source>
</evidence>
<gene>
    <name evidence="11" type="ORF">R3P93_21190</name>
</gene>
<dbReference type="PROSITE" id="PS00107">
    <property type="entry name" value="PROTEIN_KINASE_ATP"/>
    <property type="match status" value="1"/>
</dbReference>
<feature type="binding site" evidence="7">
    <location>
        <position position="51"/>
    </location>
    <ligand>
        <name>ATP</name>
        <dbReference type="ChEBI" id="CHEBI:30616"/>
    </ligand>
</feature>
<dbReference type="InterPro" id="IPR008271">
    <property type="entry name" value="Ser/Thr_kinase_AS"/>
</dbReference>
<dbReference type="Pfam" id="PF00069">
    <property type="entry name" value="Pkinase"/>
    <property type="match status" value="1"/>
</dbReference>
<feature type="compositionally biased region" description="Gly residues" evidence="8">
    <location>
        <begin position="419"/>
        <end position="457"/>
    </location>
</feature>
<evidence type="ECO:0000256" key="8">
    <source>
        <dbReference type="SAM" id="MobiDB-lite"/>
    </source>
</evidence>
<evidence type="ECO:0000256" key="7">
    <source>
        <dbReference type="PROSITE-ProRule" id="PRU10141"/>
    </source>
</evidence>
<dbReference type="CDD" id="cd14014">
    <property type="entry name" value="STKc_PknB_like"/>
    <property type="match status" value="1"/>
</dbReference>
<dbReference type="EMBL" id="JAWLKF010000015">
    <property type="protein sequence ID" value="MDV6305088.1"/>
    <property type="molecule type" value="Genomic_DNA"/>
</dbReference>
<accession>A0ABU4D5U8</accession>
<dbReference type="SMART" id="SM00220">
    <property type="entry name" value="S_TKc"/>
    <property type="match status" value="1"/>
</dbReference>
<protein>
    <recommendedName>
        <fullName evidence="1">non-specific serine/threonine protein kinase</fullName>
        <ecNumber evidence="1">2.7.11.1</ecNumber>
    </recommendedName>
</protein>
<evidence type="ECO:0000256" key="5">
    <source>
        <dbReference type="ARBA" id="ARBA00022777"/>
    </source>
</evidence>
<keyword evidence="2" id="KW-0723">Serine/threonine-protein kinase</keyword>
<name>A0ABU4D5U8_9NOCA</name>
<evidence type="ECO:0000313" key="12">
    <source>
        <dbReference type="Proteomes" id="UP001186104"/>
    </source>
</evidence>
<dbReference type="PANTHER" id="PTHR43289:SF6">
    <property type="entry name" value="SERINE_THREONINE-PROTEIN KINASE NEKL-3"/>
    <property type="match status" value="1"/>
</dbReference>
<dbReference type="Gene3D" id="3.30.200.20">
    <property type="entry name" value="Phosphorylase Kinase, domain 1"/>
    <property type="match status" value="1"/>
</dbReference>
<evidence type="ECO:0000256" key="1">
    <source>
        <dbReference type="ARBA" id="ARBA00012513"/>
    </source>
</evidence>
<dbReference type="InterPro" id="IPR017441">
    <property type="entry name" value="Protein_kinase_ATP_BS"/>
</dbReference>
<keyword evidence="3" id="KW-0808">Transferase</keyword>
<evidence type="ECO:0000313" key="11">
    <source>
        <dbReference type="EMBL" id="MDV6305088.1"/>
    </source>
</evidence>
<keyword evidence="12" id="KW-1185">Reference proteome</keyword>
<dbReference type="GO" id="GO:0016301">
    <property type="term" value="F:kinase activity"/>
    <property type="evidence" value="ECO:0007669"/>
    <property type="project" value="UniProtKB-KW"/>
</dbReference>
<evidence type="ECO:0000256" key="6">
    <source>
        <dbReference type="ARBA" id="ARBA00022840"/>
    </source>
</evidence>
<keyword evidence="9" id="KW-0472">Membrane</keyword>
<evidence type="ECO:0000256" key="4">
    <source>
        <dbReference type="ARBA" id="ARBA00022741"/>
    </source>
</evidence>
<dbReference type="InterPro" id="IPR011009">
    <property type="entry name" value="Kinase-like_dom_sf"/>
</dbReference>
<comment type="caution">
    <text evidence="11">The sequence shown here is derived from an EMBL/GenBank/DDBJ whole genome shotgun (WGS) entry which is preliminary data.</text>
</comment>
<feature type="compositionally biased region" description="Pro residues" evidence="8">
    <location>
        <begin position="391"/>
        <end position="417"/>
    </location>
</feature>
<feature type="region of interest" description="Disordered" evidence="8">
    <location>
        <begin position="371"/>
        <end position="457"/>
    </location>
</feature>
<reference evidence="11 12" key="1">
    <citation type="submission" date="2023-10" db="EMBL/GenBank/DDBJ databases">
        <title>Development of a sustainable strategy for remediation of hydrocarbon-contaminated territories based on the waste exchange concept.</title>
        <authorList>
            <person name="Krivoruchko A."/>
        </authorList>
    </citation>
    <scope>NUCLEOTIDE SEQUENCE [LARGE SCALE GENOMIC DNA]</scope>
    <source>
        <strain evidence="11 12">IEGM 1327</strain>
    </source>
</reference>
<keyword evidence="4 7" id="KW-0547">Nucleotide-binding</keyword>
<dbReference type="PROSITE" id="PS50011">
    <property type="entry name" value="PROTEIN_KINASE_DOM"/>
    <property type="match status" value="1"/>
</dbReference>
<keyword evidence="6 7" id="KW-0067">ATP-binding</keyword>
<sequence>MTTVGADSRPRAPHDRLFADRYRLGTVLGRGAMADVVHADDDVLGRSVAVKIFRHGEPPDSAQRIDAEIRTLASLSHPGLVTLYDAGTALDDSGMPVPYLVMELIDGPTLSAYRRSRSMNAAHVARIGYELAEALAYIHDRGVVHRDIKPANILVAQAPDVGVGQCAKLADFGIARIVDAERLTEHGTTVGTAHYLSPEQATGTSAGPPTDIYTLGLVLIECLSGTMVFEGSAVAAAVARLHRDPDVPEGLGPDWHALLTEMTARRPEDRPDAAAVAHRLRGLSRSTTPRLDTSLPRTAVMPVQPIDTVVPTTFPASATAESHRRRWMIPAAAALFVSLGAAIVWVAVGTGDEPEPMSPATPAPTLVESPTVAATTPAPEPAPATSIPVFSNPPEPAPVPTSNPDPIEPAAPAPLPPGNGNGNPGNGNSGSGNGTSGNGNSGNGNSGNGNGNSGRGN</sequence>
<dbReference type="InterPro" id="IPR000719">
    <property type="entry name" value="Prot_kinase_dom"/>
</dbReference>
<feature type="transmembrane region" description="Helical" evidence="9">
    <location>
        <begin position="327"/>
        <end position="348"/>
    </location>
</feature>